<dbReference type="Proteomes" id="UP000006844">
    <property type="component" value="Chromosome"/>
</dbReference>
<protein>
    <submittedName>
        <fullName evidence="1">Uncharacterized protein</fullName>
    </submittedName>
</protein>
<keyword evidence="2" id="KW-1185">Reference proteome</keyword>
<evidence type="ECO:0000313" key="1">
    <source>
        <dbReference type="EMBL" id="ADV81278.1"/>
    </source>
</evidence>
<dbReference type="KEGG" id="tsa:AciPR4_0443"/>
<dbReference type="HOGENOM" id="CLU_2095698_0_0_0"/>
<organism evidence="1 2">
    <name type="scientific">Terriglobus saanensis (strain ATCC BAA-1853 / DSM 23119 / SP1PR4)</name>
    <dbReference type="NCBI Taxonomy" id="401053"/>
    <lineage>
        <taxon>Bacteria</taxon>
        <taxon>Pseudomonadati</taxon>
        <taxon>Acidobacteriota</taxon>
        <taxon>Terriglobia</taxon>
        <taxon>Terriglobales</taxon>
        <taxon>Acidobacteriaceae</taxon>
        <taxon>Terriglobus</taxon>
    </lineage>
</organism>
<evidence type="ECO:0000313" key="2">
    <source>
        <dbReference type="Proteomes" id="UP000006844"/>
    </source>
</evidence>
<dbReference type="AlphaFoldDB" id="E8V303"/>
<accession>E8V303</accession>
<dbReference type="EMBL" id="CP002467">
    <property type="protein sequence ID" value="ADV81278.1"/>
    <property type="molecule type" value="Genomic_DNA"/>
</dbReference>
<dbReference type="RefSeq" id="WP_013567011.1">
    <property type="nucleotide sequence ID" value="NC_014963.1"/>
</dbReference>
<name>E8V303_TERSS</name>
<gene>
    <name evidence="1" type="ordered locus">AciPR4_0443</name>
</gene>
<sequence length="116" mass="12423">MLLPATLLLATATATTNTRVCSATLTVADARTLVLDTPNARAFKENYGAKLRAALDHQVRSTATFRVLNDSDSGSLVGLYTVNLRTGAVLDDDQEPAEDAQTQALSHRLIAHRCAQ</sequence>
<dbReference type="STRING" id="401053.AciPR4_0443"/>
<proteinExistence type="predicted"/>
<dbReference type="OrthoDB" id="123009at2"/>
<reference evidence="1 2" key="1">
    <citation type="journal article" date="2012" name="Stand. Genomic Sci.">
        <title>Complete genome sequence of Terriglobus saanensis type strain SP1PR4(T), an Acidobacteria from tundra soil.</title>
        <authorList>
            <person name="Rawat S.R."/>
            <person name="Mannisto M.K."/>
            <person name="Starovoytov V."/>
            <person name="Goodwin L."/>
            <person name="Nolan M."/>
            <person name="Hauser L."/>
            <person name="Land M."/>
            <person name="Davenport K.W."/>
            <person name="Woyke T."/>
            <person name="Haggblom M.M."/>
        </authorList>
    </citation>
    <scope>NUCLEOTIDE SEQUENCE</scope>
    <source>
        <strain evidence="2">ATCC BAA-1853 / DSM 23119 / SP1PR4</strain>
    </source>
</reference>